<dbReference type="EC" id="1.14.-.-" evidence="2"/>
<dbReference type="InterPro" id="IPR007138">
    <property type="entry name" value="ABM_dom"/>
</dbReference>
<keyword evidence="2" id="KW-0560">Oxidoreductase</keyword>
<gene>
    <name evidence="2" type="ORF">ACFPCS_15770</name>
</gene>
<organism evidence="2 3">
    <name type="scientific">Kocuria oceani</name>
    <dbReference type="NCBI Taxonomy" id="988827"/>
    <lineage>
        <taxon>Bacteria</taxon>
        <taxon>Bacillati</taxon>
        <taxon>Actinomycetota</taxon>
        <taxon>Actinomycetes</taxon>
        <taxon>Micrococcales</taxon>
        <taxon>Micrococcaceae</taxon>
        <taxon>Kocuria</taxon>
    </lineage>
</organism>
<dbReference type="InterPro" id="IPR011008">
    <property type="entry name" value="Dimeric_a/b-barrel"/>
</dbReference>
<proteinExistence type="predicted"/>
<evidence type="ECO:0000259" key="1">
    <source>
        <dbReference type="Pfam" id="PF03992"/>
    </source>
</evidence>
<dbReference type="PANTHER" id="PTHR37811">
    <property type="entry name" value="BLL5343 PROTEIN"/>
    <property type="match status" value="1"/>
</dbReference>
<dbReference type="Pfam" id="PF03992">
    <property type="entry name" value="ABM"/>
    <property type="match status" value="1"/>
</dbReference>
<reference evidence="3" key="1">
    <citation type="journal article" date="2019" name="Int. J. Syst. Evol. Microbiol.">
        <title>The Global Catalogue of Microorganisms (GCM) 10K type strain sequencing project: providing services to taxonomists for standard genome sequencing and annotation.</title>
        <authorList>
            <consortium name="The Broad Institute Genomics Platform"/>
            <consortium name="The Broad Institute Genome Sequencing Center for Infectious Disease"/>
            <person name="Wu L."/>
            <person name="Ma J."/>
        </authorList>
    </citation>
    <scope>NUCLEOTIDE SEQUENCE [LARGE SCALE GENOMIC DNA]</scope>
    <source>
        <strain evidence="3">CGMCC 4.6946</strain>
    </source>
</reference>
<keyword evidence="2" id="KW-0503">Monooxygenase</keyword>
<accession>A0ABV9TLT8</accession>
<dbReference type="Proteomes" id="UP001595797">
    <property type="component" value="Unassembled WGS sequence"/>
</dbReference>
<evidence type="ECO:0000313" key="3">
    <source>
        <dbReference type="Proteomes" id="UP001595797"/>
    </source>
</evidence>
<dbReference type="Gene3D" id="3.30.70.100">
    <property type="match status" value="1"/>
</dbReference>
<sequence length="113" mass="12749">MTPERPPYTAVIFSSRRTASTSGDGYEQAAQHMEELARRQPGFLSMESARNADGFGITVSYWETAQHARAWKQVTEHLEAQRRGARNWYADYTVRVATVERHYGPGTGSAGRR</sequence>
<protein>
    <submittedName>
        <fullName evidence="2">Antibiotic biosynthesis monooxygenase family protein</fullName>
        <ecNumber evidence="2">1.14.-.-</ecNumber>
    </submittedName>
</protein>
<evidence type="ECO:0000313" key="2">
    <source>
        <dbReference type="EMBL" id="MFC4905028.1"/>
    </source>
</evidence>
<keyword evidence="3" id="KW-1185">Reference proteome</keyword>
<name>A0ABV9TLT8_9MICC</name>
<dbReference type="EMBL" id="JBHSIW010000024">
    <property type="protein sequence ID" value="MFC4905028.1"/>
    <property type="molecule type" value="Genomic_DNA"/>
</dbReference>
<comment type="caution">
    <text evidence="2">The sequence shown here is derived from an EMBL/GenBank/DDBJ whole genome shotgun (WGS) entry which is preliminary data.</text>
</comment>
<dbReference type="RefSeq" id="WP_277551360.1">
    <property type="nucleotide sequence ID" value="NZ_JARAMH010000008.1"/>
</dbReference>
<dbReference type="InterPro" id="IPR052936">
    <property type="entry name" value="Jasmonate_Hydroxylase-like"/>
</dbReference>
<dbReference type="SUPFAM" id="SSF54909">
    <property type="entry name" value="Dimeric alpha+beta barrel"/>
    <property type="match status" value="1"/>
</dbReference>
<dbReference type="PANTHER" id="PTHR37811:SF2">
    <property type="entry name" value="ABM DOMAIN-CONTAINING PROTEIN"/>
    <property type="match status" value="1"/>
</dbReference>
<dbReference type="GO" id="GO:0004497">
    <property type="term" value="F:monooxygenase activity"/>
    <property type="evidence" value="ECO:0007669"/>
    <property type="project" value="UniProtKB-KW"/>
</dbReference>
<feature type="domain" description="ABM" evidence="1">
    <location>
        <begin position="20"/>
        <end position="82"/>
    </location>
</feature>